<gene>
    <name evidence="1" type="ORF">C7S16_2817</name>
</gene>
<organism evidence="1 2">
    <name type="scientific">Burkholderia thailandensis</name>
    <dbReference type="NCBI Taxonomy" id="57975"/>
    <lineage>
        <taxon>Bacteria</taxon>
        <taxon>Pseudomonadati</taxon>
        <taxon>Pseudomonadota</taxon>
        <taxon>Betaproteobacteria</taxon>
        <taxon>Burkholderiales</taxon>
        <taxon>Burkholderiaceae</taxon>
        <taxon>Burkholderia</taxon>
        <taxon>pseudomallei group</taxon>
    </lineage>
</organism>
<dbReference type="PROSITE" id="PS51257">
    <property type="entry name" value="PROKAR_LIPOPROTEIN"/>
    <property type="match status" value="1"/>
</dbReference>
<dbReference type="EMBL" id="QXCT01000002">
    <property type="protein sequence ID" value="MDW9257737.1"/>
    <property type="molecule type" value="Genomic_DNA"/>
</dbReference>
<protein>
    <submittedName>
        <fullName evidence="1">Lipoprotein</fullName>
    </submittedName>
</protein>
<evidence type="ECO:0000313" key="1">
    <source>
        <dbReference type="EMBL" id="MDW9257737.1"/>
    </source>
</evidence>
<dbReference type="KEGG" id="btha:DR62_1832"/>
<accession>A0AAW9D7C5</accession>
<proteinExistence type="predicted"/>
<name>A0AAW9D7C5_BURTH</name>
<comment type="caution">
    <text evidence="1">The sequence shown here is derived from an EMBL/GenBank/DDBJ whole genome shotgun (WGS) entry which is preliminary data.</text>
</comment>
<keyword evidence="1" id="KW-0449">Lipoprotein</keyword>
<evidence type="ECO:0000313" key="2">
    <source>
        <dbReference type="Proteomes" id="UP001272137"/>
    </source>
</evidence>
<sequence length="105" mass="11093">MKTVFSHPLILESAATTVPAASFAACGGVVSPLGAISVDDGRNAGWWGWFDGATKVASFDLPLRLAVQQSNCFVITSIRNRNSDARLMRITGSRCNSGGYRAGSK</sequence>
<dbReference type="Proteomes" id="UP001272137">
    <property type="component" value="Unassembled WGS sequence"/>
</dbReference>
<reference evidence="1" key="1">
    <citation type="submission" date="2018-08" db="EMBL/GenBank/DDBJ databases">
        <title>Identification of Burkholderia cepacia strains that express a Burkholderia pseudomallei-like capsular polysaccharide.</title>
        <authorList>
            <person name="Burtnick M.N."/>
            <person name="Vongsouvath M."/>
            <person name="Newton P."/>
            <person name="Wuthiekanun V."/>
            <person name="Limmathurotsakul D."/>
            <person name="Brett P.J."/>
            <person name="Chantratita N."/>
            <person name="Dance D.A."/>
        </authorList>
    </citation>
    <scope>NUCLEOTIDE SEQUENCE</scope>
    <source>
        <strain evidence="1">SBXCC001</strain>
    </source>
</reference>
<dbReference type="AlphaFoldDB" id="A0AAW9D7C5"/>